<reference evidence="2" key="1">
    <citation type="journal article" date="2023" name="Science">
        <title>Genome structures resolve the early diversification of teleost fishes.</title>
        <authorList>
            <person name="Parey E."/>
            <person name="Louis A."/>
            <person name="Montfort J."/>
            <person name="Bouchez O."/>
            <person name="Roques C."/>
            <person name="Iampietro C."/>
            <person name="Lluch J."/>
            <person name="Castinel A."/>
            <person name="Donnadieu C."/>
            <person name="Desvignes T."/>
            <person name="Floi Bucao C."/>
            <person name="Jouanno E."/>
            <person name="Wen M."/>
            <person name="Mejri S."/>
            <person name="Dirks R."/>
            <person name="Jansen H."/>
            <person name="Henkel C."/>
            <person name="Chen W.J."/>
            <person name="Zahm M."/>
            <person name="Cabau C."/>
            <person name="Klopp C."/>
            <person name="Thompson A.W."/>
            <person name="Robinson-Rechavi M."/>
            <person name="Braasch I."/>
            <person name="Lecointre G."/>
            <person name="Bobe J."/>
            <person name="Postlethwait J.H."/>
            <person name="Berthelot C."/>
            <person name="Roest Crollius H."/>
            <person name="Guiguen Y."/>
        </authorList>
    </citation>
    <scope>NUCLEOTIDE SEQUENCE</scope>
    <source>
        <strain evidence="2">NC1722</strain>
    </source>
</reference>
<comment type="caution">
    <text evidence="2">The sequence shown here is derived from an EMBL/GenBank/DDBJ whole genome shotgun (WGS) entry which is preliminary data.</text>
</comment>
<name>A0AAD7SS39_9TELE</name>
<dbReference type="AlphaFoldDB" id="A0AAD7SS39"/>
<keyword evidence="3" id="KW-1185">Reference proteome</keyword>
<accession>A0AAD7SS39</accession>
<organism evidence="2 3">
    <name type="scientific">Aldrovandia affinis</name>
    <dbReference type="NCBI Taxonomy" id="143900"/>
    <lineage>
        <taxon>Eukaryota</taxon>
        <taxon>Metazoa</taxon>
        <taxon>Chordata</taxon>
        <taxon>Craniata</taxon>
        <taxon>Vertebrata</taxon>
        <taxon>Euteleostomi</taxon>
        <taxon>Actinopterygii</taxon>
        <taxon>Neopterygii</taxon>
        <taxon>Teleostei</taxon>
        <taxon>Notacanthiformes</taxon>
        <taxon>Halosauridae</taxon>
        <taxon>Aldrovandia</taxon>
    </lineage>
</organism>
<protein>
    <submittedName>
        <fullName evidence="2">Uncharacterized protein</fullName>
    </submittedName>
</protein>
<dbReference type="Proteomes" id="UP001221898">
    <property type="component" value="Unassembled WGS sequence"/>
</dbReference>
<evidence type="ECO:0000256" key="1">
    <source>
        <dbReference type="SAM" id="MobiDB-lite"/>
    </source>
</evidence>
<gene>
    <name evidence="2" type="ORF">AAFF_G00274750</name>
</gene>
<evidence type="ECO:0000313" key="3">
    <source>
        <dbReference type="Proteomes" id="UP001221898"/>
    </source>
</evidence>
<proteinExistence type="predicted"/>
<dbReference type="EMBL" id="JAINUG010000038">
    <property type="protein sequence ID" value="KAJ8407618.1"/>
    <property type="molecule type" value="Genomic_DNA"/>
</dbReference>
<feature type="region of interest" description="Disordered" evidence="1">
    <location>
        <begin position="1"/>
        <end position="20"/>
    </location>
</feature>
<sequence>MSFEVFRNTGASPSEAQQTRKRGSQWLVFAFRSALLSRASLGGWVNSREKVMENLDSPQAAVGIPETISKGCKCRPLRGLAGGCGAGGPDNYMNHAVIQLLD</sequence>
<evidence type="ECO:0000313" key="2">
    <source>
        <dbReference type="EMBL" id="KAJ8407618.1"/>
    </source>
</evidence>